<accession>A0A8C6Z7G7</accession>
<protein>
    <recommendedName>
        <fullName evidence="2">Sorting nexin N-terminal domain-containing protein</fullName>
    </recommendedName>
</protein>
<dbReference type="InterPro" id="IPR005329">
    <property type="entry name" value="Sorting_nexin_N"/>
</dbReference>
<evidence type="ECO:0000259" key="2">
    <source>
        <dbReference type="Pfam" id="PF03700"/>
    </source>
</evidence>
<feature type="compositionally biased region" description="Basic and acidic residues" evidence="1">
    <location>
        <begin position="81"/>
        <end position="95"/>
    </location>
</feature>
<evidence type="ECO:0000313" key="4">
    <source>
        <dbReference type="Proteomes" id="UP000694420"/>
    </source>
</evidence>
<evidence type="ECO:0000256" key="1">
    <source>
        <dbReference type="SAM" id="MobiDB-lite"/>
    </source>
</evidence>
<feature type="region of interest" description="Disordered" evidence="1">
    <location>
        <begin position="1"/>
        <end position="95"/>
    </location>
</feature>
<dbReference type="Pfam" id="PF03700">
    <property type="entry name" value="Sorting_nexin"/>
    <property type="match status" value="1"/>
</dbReference>
<evidence type="ECO:0000313" key="3">
    <source>
        <dbReference type="Ensembl" id="ENSNPEP00000008610.1"/>
    </source>
</evidence>
<feature type="domain" description="Sorting nexin N-terminal" evidence="2">
    <location>
        <begin position="13"/>
        <end position="81"/>
    </location>
</feature>
<dbReference type="AlphaFoldDB" id="A0A8C6Z7G7"/>
<name>A0A8C6Z7G7_NOTPE</name>
<reference evidence="3" key="1">
    <citation type="submission" date="2025-08" db="UniProtKB">
        <authorList>
            <consortium name="Ensembl"/>
        </authorList>
    </citation>
    <scope>IDENTIFICATION</scope>
</reference>
<dbReference type="GO" id="GO:0006886">
    <property type="term" value="P:intracellular protein transport"/>
    <property type="evidence" value="ECO:0007669"/>
    <property type="project" value="InterPro"/>
</dbReference>
<keyword evidence="4" id="KW-1185">Reference proteome</keyword>
<sequence length="95" mass="9720">MATGGGSRSPSPAERLPPPFPEPRGGGGDAPGAADSDTEGEDIFTGASKPTAPKRESLLPVSSSSKENGVPEEQDDQDLFAGDHKAFGGPRDERS</sequence>
<dbReference type="Proteomes" id="UP000694420">
    <property type="component" value="Unplaced"/>
</dbReference>
<reference evidence="3" key="2">
    <citation type="submission" date="2025-09" db="UniProtKB">
        <authorList>
            <consortium name="Ensembl"/>
        </authorList>
    </citation>
    <scope>IDENTIFICATION</scope>
</reference>
<dbReference type="Ensembl" id="ENSNPET00000008824.1">
    <property type="protein sequence ID" value="ENSNPEP00000008610.1"/>
    <property type="gene ID" value="ENSNPEG00000006469.1"/>
</dbReference>
<proteinExistence type="predicted"/>
<organism evidence="3 4">
    <name type="scientific">Nothoprocta perdicaria</name>
    <name type="common">Chilean tinamou</name>
    <name type="synonym">Crypturus perdicarius</name>
    <dbReference type="NCBI Taxonomy" id="30464"/>
    <lineage>
        <taxon>Eukaryota</taxon>
        <taxon>Metazoa</taxon>
        <taxon>Chordata</taxon>
        <taxon>Craniata</taxon>
        <taxon>Vertebrata</taxon>
        <taxon>Euteleostomi</taxon>
        <taxon>Archelosauria</taxon>
        <taxon>Archosauria</taxon>
        <taxon>Dinosauria</taxon>
        <taxon>Saurischia</taxon>
        <taxon>Theropoda</taxon>
        <taxon>Coelurosauria</taxon>
        <taxon>Aves</taxon>
        <taxon>Palaeognathae</taxon>
        <taxon>Tinamiformes</taxon>
        <taxon>Tinamidae</taxon>
        <taxon>Nothoprocta</taxon>
    </lineage>
</organism>